<dbReference type="PANTHER" id="PTHR43441:SF11">
    <property type="entry name" value="RIBOSOMAL-PROTEIN-SERINE ACETYLTRANSFERASE"/>
    <property type="match status" value="1"/>
</dbReference>
<dbReference type="InterPro" id="IPR051908">
    <property type="entry name" value="Ribosomal_N-acetyltransferase"/>
</dbReference>
<accession>A0A6J4HVN5</accession>
<dbReference type="InterPro" id="IPR000182">
    <property type="entry name" value="GNAT_dom"/>
</dbReference>
<dbReference type="SUPFAM" id="SSF55729">
    <property type="entry name" value="Acyl-CoA N-acyltransferases (Nat)"/>
    <property type="match status" value="1"/>
</dbReference>
<dbReference type="GO" id="GO:0005737">
    <property type="term" value="C:cytoplasm"/>
    <property type="evidence" value="ECO:0007669"/>
    <property type="project" value="TreeGrafter"/>
</dbReference>
<feature type="domain" description="N-acetyltransferase" evidence="1">
    <location>
        <begin position="1"/>
        <end position="123"/>
    </location>
</feature>
<protein>
    <recommendedName>
        <fullName evidence="1">N-acetyltransferase domain-containing protein</fullName>
    </recommendedName>
</protein>
<dbReference type="RefSeq" id="WP_294566164.1">
    <property type="nucleotide sequence ID" value="NZ_CADCTE010000073.1"/>
</dbReference>
<organism evidence="2">
    <name type="scientific">uncultured Arthrobacter sp</name>
    <dbReference type="NCBI Taxonomy" id="114050"/>
    <lineage>
        <taxon>Bacteria</taxon>
        <taxon>Bacillati</taxon>
        <taxon>Actinomycetota</taxon>
        <taxon>Actinomycetes</taxon>
        <taxon>Micrococcales</taxon>
        <taxon>Micrococcaceae</taxon>
        <taxon>Arthrobacter</taxon>
        <taxon>environmental samples</taxon>
    </lineage>
</organism>
<dbReference type="Pfam" id="PF13302">
    <property type="entry name" value="Acetyltransf_3"/>
    <property type="match status" value="1"/>
</dbReference>
<sequence>MGRAFCTVKTVPLPGVPVQWYQFALGEREGGVLIGDLALEVNDAKPSMAELGFTLAPEYQGNGYGLEAVRGLLGYAFGTLHLRRLTAVTDALNYSAALLLDRVGMRREAYFQENIFFKGAWGERVCFRDTGSGMGSWVRGRTGSADDPIRAWDT</sequence>
<proteinExistence type="predicted"/>
<dbReference type="InterPro" id="IPR016181">
    <property type="entry name" value="Acyl_CoA_acyltransferase"/>
</dbReference>
<dbReference type="GO" id="GO:1990189">
    <property type="term" value="F:protein N-terminal-serine acetyltransferase activity"/>
    <property type="evidence" value="ECO:0007669"/>
    <property type="project" value="TreeGrafter"/>
</dbReference>
<reference evidence="2" key="1">
    <citation type="submission" date="2020-02" db="EMBL/GenBank/DDBJ databases">
        <authorList>
            <person name="Meier V. D."/>
        </authorList>
    </citation>
    <scope>NUCLEOTIDE SEQUENCE</scope>
    <source>
        <strain evidence="2">AVDCRST_MAG83</strain>
    </source>
</reference>
<name>A0A6J4HVN5_9MICC</name>
<dbReference type="GO" id="GO:0008999">
    <property type="term" value="F:protein-N-terminal-alanine acetyltransferase activity"/>
    <property type="evidence" value="ECO:0007669"/>
    <property type="project" value="TreeGrafter"/>
</dbReference>
<dbReference type="EMBL" id="CADCTE010000073">
    <property type="protein sequence ID" value="CAA9232346.1"/>
    <property type="molecule type" value="Genomic_DNA"/>
</dbReference>
<gene>
    <name evidence="2" type="ORF">AVDCRST_MAG83-1205</name>
</gene>
<dbReference type="PANTHER" id="PTHR43441">
    <property type="entry name" value="RIBOSOMAL-PROTEIN-SERINE ACETYLTRANSFERASE"/>
    <property type="match status" value="1"/>
</dbReference>
<evidence type="ECO:0000313" key="2">
    <source>
        <dbReference type="EMBL" id="CAA9232346.1"/>
    </source>
</evidence>
<dbReference type="PROSITE" id="PS51186">
    <property type="entry name" value="GNAT"/>
    <property type="match status" value="1"/>
</dbReference>
<dbReference type="AlphaFoldDB" id="A0A6J4HVN5"/>
<dbReference type="Gene3D" id="3.40.630.30">
    <property type="match status" value="1"/>
</dbReference>
<evidence type="ECO:0000259" key="1">
    <source>
        <dbReference type="PROSITE" id="PS51186"/>
    </source>
</evidence>